<comment type="similarity">
    <text evidence="1 4">Belongs to the short-chain dehydrogenases/reductases (SDR) family.</text>
</comment>
<keyword evidence="3" id="KW-0560">Oxidoreductase</keyword>
<dbReference type="PROSITE" id="PS00061">
    <property type="entry name" value="ADH_SHORT"/>
    <property type="match status" value="1"/>
</dbReference>
<evidence type="ECO:0000256" key="1">
    <source>
        <dbReference type="ARBA" id="ARBA00006484"/>
    </source>
</evidence>
<evidence type="ECO:0000256" key="3">
    <source>
        <dbReference type="ARBA" id="ARBA00023002"/>
    </source>
</evidence>
<dbReference type="AlphaFoldDB" id="A0A1M2VVQ9"/>
<accession>A0A1M2VVQ9</accession>
<dbReference type="Proteomes" id="UP000184267">
    <property type="component" value="Unassembled WGS sequence"/>
</dbReference>
<dbReference type="PRINTS" id="PR00081">
    <property type="entry name" value="GDHRDH"/>
</dbReference>
<dbReference type="Pfam" id="PF00106">
    <property type="entry name" value="adh_short"/>
    <property type="match status" value="1"/>
</dbReference>
<dbReference type="OMA" id="WNINITL"/>
<dbReference type="GO" id="GO:0016491">
    <property type="term" value="F:oxidoreductase activity"/>
    <property type="evidence" value="ECO:0007669"/>
    <property type="project" value="UniProtKB-KW"/>
</dbReference>
<dbReference type="Gene3D" id="3.40.50.720">
    <property type="entry name" value="NAD(P)-binding Rossmann-like Domain"/>
    <property type="match status" value="1"/>
</dbReference>
<evidence type="ECO:0000256" key="2">
    <source>
        <dbReference type="ARBA" id="ARBA00022857"/>
    </source>
</evidence>
<keyword evidence="6" id="KW-1185">Reference proteome</keyword>
<dbReference type="InterPro" id="IPR020904">
    <property type="entry name" value="Sc_DH/Rdtase_CS"/>
</dbReference>
<dbReference type="STRING" id="154538.A0A1M2VVQ9"/>
<dbReference type="OrthoDB" id="1274115at2759"/>
<dbReference type="InterPro" id="IPR051911">
    <property type="entry name" value="SDR_oxidoreductase"/>
</dbReference>
<dbReference type="InterPro" id="IPR002347">
    <property type="entry name" value="SDR_fam"/>
</dbReference>
<evidence type="ECO:0000313" key="6">
    <source>
        <dbReference type="Proteomes" id="UP000184267"/>
    </source>
</evidence>
<evidence type="ECO:0000313" key="5">
    <source>
        <dbReference type="EMBL" id="OJT11694.1"/>
    </source>
</evidence>
<dbReference type="PANTHER" id="PTHR43976:SF16">
    <property type="entry name" value="SHORT-CHAIN DEHYDROGENASE_REDUCTASE FAMILY PROTEIN"/>
    <property type="match status" value="1"/>
</dbReference>
<evidence type="ECO:0008006" key="7">
    <source>
        <dbReference type="Google" id="ProtNLM"/>
    </source>
</evidence>
<sequence length="298" mass="31953">TGTSTGLGKTLVELVLAKGEIVVATARRTAPLNDLKAKYPASHLLVLKLDVSKPSEITAAFAQVKEAFGRLDVVVNNAGWGTFGEVESAVDADARAMFDTNFWGAVDVSRAALAFFRDVNAPGVGGRLVQISSCCGIVGLPGQAFYCASKFALEAVTESLAAEIDPTWNIKVSIADRRNTAVVRPSLTVHMLALQVTLIALGAFATEGVQKITWSAPHPAYSKPELPVSAMRNMWESFNPQGDVKKAVEVFYTVAGLPDPPLHIAVGKDSIEMSKVKLGKVLAEFEKYEYLSENLNKD</sequence>
<organism evidence="5 6">
    <name type="scientific">Trametes pubescens</name>
    <name type="common">White-rot fungus</name>
    <dbReference type="NCBI Taxonomy" id="154538"/>
    <lineage>
        <taxon>Eukaryota</taxon>
        <taxon>Fungi</taxon>
        <taxon>Dikarya</taxon>
        <taxon>Basidiomycota</taxon>
        <taxon>Agaricomycotina</taxon>
        <taxon>Agaricomycetes</taxon>
        <taxon>Polyporales</taxon>
        <taxon>Polyporaceae</taxon>
        <taxon>Trametes</taxon>
    </lineage>
</organism>
<keyword evidence="2" id="KW-0521">NADP</keyword>
<proteinExistence type="inferred from homology"/>
<dbReference type="PANTHER" id="PTHR43976">
    <property type="entry name" value="SHORT CHAIN DEHYDROGENASE"/>
    <property type="match status" value="1"/>
</dbReference>
<comment type="caution">
    <text evidence="5">The sequence shown here is derived from an EMBL/GenBank/DDBJ whole genome shotgun (WGS) entry which is preliminary data.</text>
</comment>
<feature type="non-terminal residue" evidence="5">
    <location>
        <position position="1"/>
    </location>
</feature>
<dbReference type="PRINTS" id="PR00080">
    <property type="entry name" value="SDRFAMILY"/>
</dbReference>
<protein>
    <recommendedName>
        <fullName evidence="7">NAD(P)-binding protein</fullName>
    </recommendedName>
</protein>
<reference evidence="5 6" key="1">
    <citation type="submission" date="2016-10" db="EMBL/GenBank/DDBJ databases">
        <title>Genome sequence of the basidiomycete white-rot fungus Trametes pubescens.</title>
        <authorList>
            <person name="Makela M.R."/>
            <person name="Granchi Z."/>
            <person name="Peng M."/>
            <person name="De Vries R.P."/>
            <person name="Grigoriev I."/>
            <person name="Riley R."/>
            <person name="Hilden K."/>
        </authorList>
    </citation>
    <scope>NUCLEOTIDE SEQUENCE [LARGE SCALE GENOMIC DNA]</scope>
    <source>
        <strain evidence="5 6">FBCC735</strain>
    </source>
</reference>
<gene>
    <name evidence="5" type="ORF">TRAPUB_11799</name>
</gene>
<name>A0A1M2VVQ9_TRAPU</name>
<dbReference type="EMBL" id="MNAD01000590">
    <property type="protein sequence ID" value="OJT11694.1"/>
    <property type="molecule type" value="Genomic_DNA"/>
</dbReference>
<dbReference type="SUPFAM" id="SSF51735">
    <property type="entry name" value="NAD(P)-binding Rossmann-fold domains"/>
    <property type="match status" value="1"/>
</dbReference>
<evidence type="ECO:0000256" key="4">
    <source>
        <dbReference type="RuleBase" id="RU000363"/>
    </source>
</evidence>
<dbReference type="InterPro" id="IPR036291">
    <property type="entry name" value="NAD(P)-bd_dom_sf"/>
</dbReference>